<dbReference type="EMBL" id="RZNH01000049">
    <property type="protein sequence ID" value="NOU62023.1"/>
    <property type="molecule type" value="Genomic_DNA"/>
</dbReference>
<keyword evidence="3 5" id="KW-0378">Hydrolase</keyword>
<protein>
    <recommendedName>
        <fullName evidence="2 3">Signal peptidase I</fullName>
        <ecNumber evidence="3">3.4.21.89</ecNumber>
    </recommendedName>
</protein>
<comment type="caution">
    <text evidence="5">The sequence shown here is derived from an EMBL/GenBank/DDBJ whole genome shotgun (WGS) entry which is preliminary data.</text>
</comment>
<evidence type="ECO:0000256" key="1">
    <source>
        <dbReference type="ARBA" id="ARBA00009370"/>
    </source>
</evidence>
<dbReference type="PRINTS" id="PR00727">
    <property type="entry name" value="LEADERPTASE"/>
</dbReference>
<evidence type="ECO:0000313" key="6">
    <source>
        <dbReference type="Proteomes" id="UP000732105"/>
    </source>
</evidence>
<feature type="domain" description="Peptidase S26" evidence="4">
    <location>
        <begin position="14"/>
        <end position="144"/>
    </location>
</feature>
<proteinExistence type="inferred from homology"/>
<evidence type="ECO:0000256" key="3">
    <source>
        <dbReference type="RuleBase" id="RU362042"/>
    </source>
</evidence>
<feature type="domain" description="Peptidase S26" evidence="4">
    <location>
        <begin position="267"/>
        <end position="311"/>
    </location>
</feature>
<gene>
    <name evidence="5" type="primary">lepB</name>
    <name evidence="5" type="ORF">ELS83_19670</name>
</gene>
<dbReference type="Proteomes" id="UP000732105">
    <property type="component" value="Unassembled WGS sequence"/>
</dbReference>
<comment type="subcellular location">
    <subcellularLocation>
        <location evidence="3">Membrane</location>
        <topology evidence="3">Single-pass type II membrane protein</topology>
    </subcellularLocation>
</comment>
<accession>A0ABX1X0T5</accession>
<dbReference type="InterPro" id="IPR036286">
    <property type="entry name" value="LexA/Signal_pep-like_sf"/>
</dbReference>
<dbReference type="CDD" id="cd06530">
    <property type="entry name" value="S26_SPase_I"/>
    <property type="match status" value="2"/>
</dbReference>
<evidence type="ECO:0000256" key="2">
    <source>
        <dbReference type="ARBA" id="ARBA00019232"/>
    </source>
</evidence>
<dbReference type="PANTHER" id="PTHR43390:SF1">
    <property type="entry name" value="CHLOROPLAST PROCESSING PEPTIDASE"/>
    <property type="match status" value="1"/>
</dbReference>
<organism evidence="5 6">
    <name type="scientific">Marinifilum caeruleilacunae</name>
    <dbReference type="NCBI Taxonomy" id="2499076"/>
    <lineage>
        <taxon>Bacteria</taxon>
        <taxon>Pseudomonadati</taxon>
        <taxon>Bacteroidota</taxon>
        <taxon>Bacteroidia</taxon>
        <taxon>Marinilabiliales</taxon>
        <taxon>Marinifilaceae</taxon>
    </lineage>
</organism>
<sequence length="329" mass="38608">MRVIKKKKSSLAKKLILCFLPGFILIILLRLFVCEIFYVPSNSMHATIKEGDYVLVEKISLGSKLPNSISDIPWSNVLLMFSKELKAYINKERWDYYRTKSFKSVVSGDILVFQDIEEKSVLIKRCIGIPGDTLCINNVWYCNEEERFYSNNLHFDFNIEYYNESVSKYITRNHLTGGTRKMGDSIIHSTIISGKDLKKPNFKRVNRWFRYNELGQNKLKAYKNLIIPGKNMKIKFSKENASFYCDLINKYEIEKVYYMDGRVYDNGEFIQTYTFKKDYFFLLGDNRSKSIDSRHFGLIPEELLIGKAKYVLSSLNKKLPFKKKRSANQ</sequence>
<dbReference type="InterPro" id="IPR019533">
    <property type="entry name" value="Peptidase_S26"/>
</dbReference>
<dbReference type="RefSeq" id="WP_171597284.1">
    <property type="nucleotide sequence ID" value="NZ_RZNH01000049.1"/>
</dbReference>
<dbReference type="InterPro" id="IPR000223">
    <property type="entry name" value="Pept_S26A_signal_pept_1"/>
</dbReference>
<dbReference type="EC" id="3.4.21.89" evidence="3"/>
<dbReference type="GO" id="GO:0009003">
    <property type="term" value="F:signal peptidase activity"/>
    <property type="evidence" value="ECO:0007669"/>
    <property type="project" value="UniProtKB-EC"/>
</dbReference>
<evidence type="ECO:0000313" key="5">
    <source>
        <dbReference type="EMBL" id="NOU62023.1"/>
    </source>
</evidence>
<reference evidence="5 6" key="1">
    <citation type="submission" date="2018-12" db="EMBL/GenBank/DDBJ databases">
        <title>Marinifilum JC070 sp. nov., a marine bacterium isolated from Yongle Blue Hole in the South China Sea.</title>
        <authorList>
            <person name="Fu T."/>
        </authorList>
    </citation>
    <scope>NUCLEOTIDE SEQUENCE [LARGE SCALE GENOMIC DNA]</scope>
    <source>
        <strain evidence="5 6">JC070</strain>
    </source>
</reference>
<dbReference type="Pfam" id="PF10502">
    <property type="entry name" value="Peptidase_S26"/>
    <property type="match status" value="2"/>
</dbReference>
<keyword evidence="3" id="KW-0645">Protease</keyword>
<comment type="similarity">
    <text evidence="1 3">Belongs to the peptidase S26 family.</text>
</comment>
<keyword evidence="6" id="KW-1185">Reference proteome</keyword>
<dbReference type="Gene3D" id="2.10.109.10">
    <property type="entry name" value="Umud Fragment, subunit A"/>
    <property type="match status" value="1"/>
</dbReference>
<name>A0ABX1X0T5_9BACT</name>
<dbReference type="NCBIfam" id="TIGR02227">
    <property type="entry name" value="sigpep_I_bact"/>
    <property type="match status" value="1"/>
</dbReference>
<dbReference type="PANTHER" id="PTHR43390">
    <property type="entry name" value="SIGNAL PEPTIDASE I"/>
    <property type="match status" value="1"/>
</dbReference>
<comment type="catalytic activity">
    <reaction evidence="3">
        <text>Cleavage of hydrophobic, N-terminal signal or leader sequences from secreted and periplasmic proteins.</text>
        <dbReference type="EC" id="3.4.21.89"/>
    </reaction>
</comment>
<dbReference type="SUPFAM" id="SSF51306">
    <property type="entry name" value="LexA/Signal peptidase"/>
    <property type="match status" value="1"/>
</dbReference>
<evidence type="ECO:0000259" key="4">
    <source>
        <dbReference type="Pfam" id="PF10502"/>
    </source>
</evidence>